<dbReference type="AlphaFoldDB" id="A0AAD5CDX6"/>
<name>A0AAD5CDX6_AMBAR</name>
<proteinExistence type="predicted"/>
<sequence length="27" mass="3118">MGAAEIVLLMQRRRRWWGCTLSANGQL</sequence>
<comment type="caution">
    <text evidence="1">The sequence shown here is derived from an EMBL/GenBank/DDBJ whole genome shotgun (WGS) entry which is preliminary data.</text>
</comment>
<accession>A0AAD5CDX6</accession>
<dbReference type="Proteomes" id="UP001206925">
    <property type="component" value="Unassembled WGS sequence"/>
</dbReference>
<organism evidence="1 2">
    <name type="scientific">Ambrosia artemisiifolia</name>
    <name type="common">Common ragweed</name>
    <dbReference type="NCBI Taxonomy" id="4212"/>
    <lineage>
        <taxon>Eukaryota</taxon>
        <taxon>Viridiplantae</taxon>
        <taxon>Streptophyta</taxon>
        <taxon>Embryophyta</taxon>
        <taxon>Tracheophyta</taxon>
        <taxon>Spermatophyta</taxon>
        <taxon>Magnoliopsida</taxon>
        <taxon>eudicotyledons</taxon>
        <taxon>Gunneridae</taxon>
        <taxon>Pentapetalae</taxon>
        <taxon>asterids</taxon>
        <taxon>campanulids</taxon>
        <taxon>Asterales</taxon>
        <taxon>Asteraceae</taxon>
        <taxon>Asteroideae</taxon>
        <taxon>Heliantheae alliance</taxon>
        <taxon>Heliantheae</taxon>
        <taxon>Ambrosia</taxon>
    </lineage>
</organism>
<evidence type="ECO:0000313" key="1">
    <source>
        <dbReference type="EMBL" id="KAI7739718.1"/>
    </source>
</evidence>
<dbReference type="EMBL" id="JAMZMK010008575">
    <property type="protein sequence ID" value="KAI7739718.1"/>
    <property type="molecule type" value="Genomic_DNA"/>
</dbReference>
<protein>
    <submittedName>
        <fullName evidence="1">Uncharacterized protein</fullName>
    </submittedName>
</protein>
<gene>
    <name evidence="1" type="ORF">M8C21_025493</name>
</gene>
<keyword evidence="2" id="KW-1185">Reference proteome</keyword>
<evidence type="ECO:0000313" key="2">
    <source>
        <dbReference type="Proteomes" id="UP001206925"/>
    </source>
</evidence>
<reference evidence="1" key="1">
    <citation type="submission" date="2022-06" db="EMBL/GenBank/DDBJ databases">
        <title>Uncovering the hologenomic basis of an extraordinary plant invasion.</title>
        <authorList>
            <person name="Bieker V.C."/>
            <person name="Martin M.D."/>
            <person name="Gilbert T."/>
            <person name="Hodgins K."/>
            <person name="Battlay P."/>
            <person name="Petersen B."/>
            <person name="Wilson J."/>
        </authorList>
    </citation>
    <scope>NUCLEOTIDE SEQUENCE</scope>
    <source>
        <strain evidence="1">AA19_3_7</strain>
        <tissue evidence="1">Leaf</tissue>
    </source>
</reference>